<proteinExistence type="predicted"/>
<keyword evidence="1" id="KW-0732">Signal</keyword>
<reference evidence="3 4" key="1">
    <citation type="submission" date="2018-07" db="EMBL/GenBank/DDBJ databases">
        <title>Crenobacter cavernae sp. nov., isolated from a karst cave.</title>
        <authorList>
            <person name="Zhu H."/>
        </authorList>
    </citation>
    <scope>NUCLEOTIDE SEQUENCE [LARGE SCALE GENOMIC DNA]</scope>
    <source>
        <strain evidence="3 4">K1W11S-77</strain>
    </source>
</reference>
<dbReference type="AlphaFoldDB" id="A0A345Y4Y2"/>
<protein>
    <recommendedName>
        <fullName evidence="2">Ysc84 actin-binding domain-containing protein</fullName>
    </recommendedName>
</protein>
<feature type="domain" description="Ysc84 actin-binding" evidence="2">
    <location>
        <begin position="104"/>
        <end position="187"/>
    </location>
</feature>
<gene>
    <name evidence="3" type="ORF">DWG20_05785</name>
</gene>
<dbReference type="KEGG" id="ccah:DWG20_05785"/>
<sequence>MMKRTTIVAALIGALFVAGCTTTASQQTTSSTSMSKRQTIDAGVDETLTKLYREAKGSRELVAKAKGVLVFPSVLAAGLVIGGEYGEGALREGAKSTGYYQTASGSIGLQAGAQSKAVILVFMTQEALDKFRNSSGWTAGVDANVALIKVGADGSIDTKTAQADVAGFVLTNTGLMFNVSLQGTKISRLDI</sequence>
<dbReference type="RefSeq" id="WP_115432919.1">
    <property type="nucleotide sequence ID" value="NZ_CP031337.1"/>
</dbReference>
<accession>A0A345Y4Y2</accession>
<evidence type="ECO:0000313" key="4">
    <source>
        <dbReference type="Proteomes" id="UP000254537"/>
    </source>
</evidence>
<organism evidence="3 4">
    <name type="scientific">Crenobacter cavernae</name>
    <dbReference type="NCBI Taxonomy" id="2290923"/>
    <lineage>
        <taxon>Bacteria</taxon>
        <taxon>Pseudomonadati</taxon>
        <taxon>Pseudomonadota</taxon>
        <taxon>Betaproteobacteria</taxon>
        <taxon>Neisseriales</taxon>
        <taxon>Neisseriaceae</taxon>
        <taxon>Crenobacter</taxon>
    </lineage>
</organism>
<name>A0A345Y4Y2_9NEIS</name>
<dbReference type="PROSITE" id="PS51257">
    <property type="entry name" value="PROKAR_LIPOPROTEIN"/>
    <property type="match status" value="1"/>
</dbReference>
<feature type="chain" id="PRO_5017029815" description="Ysc84 actin-binding domain-containing protein" evidence="1">
    <location>
        <begin position="27"/>
        <end position="191"/>
    </location>
</feature>
<evidence type="ECO:0000256" key="1">
    <source>
        <dbReference type="SAM" id="SignalP"/>
    </source>
</evidence>
<dbReference type="CDD" id="cd11524">
    <property type="entry name" value="SYLF"/>
    <property type="match status" value="1"/>
</dbReference>
<dbReference type="OrthoDB" id="198978at2"/>
<dbReference type="Proteomes" id="UP000254537">
    <property type="component" value="Chromosome"/>
</dbReference>
<dbReference type="Pfam" id="PF04366">
    <property type="entry name" value="Ysc84"/>
    <property type="match status" value="1"/>
</dbReference>
<evidence type="ECO:0000259" key="2">
    <source>
        <dbReference type="Pfam" id="PF04366"/>
    </source>
</evidence>
<dbReference type="InterPro" id="IPR007461">
    <property type="entry name" value="Ysc84_actin-binding"/>
</dbReference>
<dbReference type="EMBL" id="CP031337">
    <property type="protein sequence ID" value="AXK38984.1"/>
    <property type="molecule type" value="Genomic_DNA"/>
</dbReference>
<feature type="signal peptide" evidence="1">
    <location>
        <begin position="1"/>
        <end position="26"/>
    </location>
</feature>
<evidence type="ECO:0000313" key="3">
    <source>
        <dbReference type="EMBL" id="AXK38984.1"/>
    </source>
</evidence>